<dbReference type="SUPFAM" id="SSF103473">
    <property type="entry name" value="MFS general substrate transporter"/>
    <property type="match status" value="1"/>
</dbReference>
<keyword evidence="2" id="KW-0813">Transport</keyword>
<dbReference type="Proteomes" id="UP001156682">
    <property type="component" value="Unassembled WGS sequence"/>
</dbReference>
<feature type="transmembrane region" description="Helical" evidence="6">
    <location>
        <begin position="357"/>
        <end position="382"/>
    </location>
</feature>
<name>A0ABQ5ZXK0_9GAMM</name>
<evidence type="ECO:0000313" key="9">
    <source>
        <dbReference type="Proteomes" id="UP001156682"/>
    </source>
</evidence>
<feature type="transmembrane region" description="Helical" evidence="6">
    <location>
        <begin position="61"/>
        <end position="78"/>
    </location>
</feature>
<accession>A0ABQ5ZXK0</accession>
<sequence>MLKKLGLVPVKERLARTFAPYNDRRMLTLLLLGFSSGLPAPLVFSNLSIWLRDLGVSRTDIGLFALAATPYAINFLWAPLVDRLRIPWLSAKFGRRRGWALLTQSLLVVAILLLSLTNPAENLMLVAMAVLFVTFMSATQDIVIDAYRIELLEPHLYGAGTAAAIWGWHLGGTLVGAAGGLYLAEYYGWNAAYMVLATGIVLGMLAILMSSEPDQAISAETLAEESRVIARLEAFRAFPQYFRHAISWLYVSLLAPFVEFTRRRGWLWILVFIFVFKLGDALLGRMSGVFYRELGFSLLEIAEVSKLYGFAGNIVGILLGGILVARVGMLKALFISGLATATTNLTYAWLAASGQSYLVFVVALVSDNFTTGLVTVAFVAYLSSLCNSAYTATQYALLASLGNLARIWLSASSGWMVDKLNGDWTLFFILTAIIALVGLPLLWVIMRHFPSVSSQASPAAKKQDEVVNQ</sequence>
<evidence type="ECO:0000259" key="7">
    <source>
        <dbReference type="PROSITE" id="PS50850"/>
    </source>
</evidence>
<feature type="transmembrane region" description="Helical" evidence="6">
    <location>
        <begin position="123"/>
        <end position="144"/>
    </location>
</feature>
<feature type="transmembrane region" description="Helical" evidence="6">
    <location>
        <begin position="424"/>
        <end position="445"/>
    </location>
</feature>
<organism evidence="8 9">
    <name type="scientific">Marinospirillum insulare</name>
    <dbReference type="NCBI Taxonomy" id="217169"/>
    <lineage>
        <taxon>Bacteria</taxon>
        <taxon>Pseudomonadati</taxon>
        <taxon>Pseudomonadota</taxon>
        <taxon>Gammaproteobacteria</taxon>
        <taxon>Oceanospirillales</taxon>
        <taxon>Oceanospirillaceae</taxon>
        <taxon>Marinospirillum</taxon>
    </lineage>
</organism>
<feature type="transmembrane region" description="Helical" evidence="6">
    <location>
        <begin position="156"/>
        <end position="184"/>
    </location>
</feature>
<feature type="transmembrane region" description="Helical" evidence="6">
    <location>
        <begin position="389"/>
        <end position="409"/>
    </location>
</feature>
<evidence type="ECO:0000256" key="6">
    <source>
        <dbReference type="SAM" id="Phobius"/>
    </source>
</evidence>
<keyword evidence="4 6" id="KW-1133">Transmembrane helix</keyword>
<dbReference type="InterPro" id="IPR004752">
    <property type="entry name" value="AmpG_permease/AT-1"/>
</dbReference>
<feature type="transmembrane region" description="Helical" evidence="6">
    <location>
        <begin position="332"/>
        <end position="351"/>
    </location>
</feature>
<evidence type="ECO:0000256" key="5">
    <source>
        <dbReference type="ARBA" id="ARBA00023136"/>
    </source>
</evidence>
<gene>
    <name evidence="8" type="ORF">GCM10007878_01100</name>
</gene>
<feature type="transmembrane region" description="Helical" evidence="6">
    <location>
        <begin position="266"/>
        <end position="287"/>
    </location>
</feature>
<dbReference type="PROSITE" id="PS50850">
    <property type="entry name" value="MFS"/>
    <property type="match status" value="1"/>
</dbReference>
<evidence type="ECO:0000256" key="3">
    <source>
        <dbReference type="ARBA" id="ARBA00022692"/>
    </source>
</evidence>
<evidence type="ECO:0000256" key="2">
    <source>
        <dbReference type="ARBA" id="ARBA00022448"/>
    </source>
</evidence>
<dbReference type="RefSeq" id="WP_084324477.1">
    <property type="nucleotide sequence ID" value="NZ_BSOR01000001.1"/>
</dbReference>
<dbReference type="InterPro" id="IPR020846">
    <property type="entry name" value="MFS_dom"/>
</dbReference>
<dbReference type="PANTHER" id="PTHR12778:SF10">
    <property type="entry name" value="MAJOR FACILITATOR SUPERFAMILY DOMAIN-CONTAINING PROTEIN 3"/>
    <property type="match status" value="1"/>
</dbReference>
<comment type="subcellular location">
    <subcellularLocation>
        <location evidence="1">Membrane</location>
        <topology evidence="1">Multi-pass membrane protein</topology>
    </subcellularLocation>
</comment>
<proteinExistence type="predicted"/>
<keyword evidence="3 6" id="KW-0812">Transmembrane</keyword>
<keyword evidence="5 6" id="KW-0472">Membrane</keyword>
<reference evidence="9" key="1">
    <citation type="journal article" date="2019" name="Int. J. Syst. Evol. Microbiol.">
        <title>The Global Catalogue of Microorganisms (GCM) 10K type strain sequencing project: providing services to taxonomists for standard genome sequencing and annotation.</title>
        <authorList>
            <consortium name="The Broad Institute Genomics Platform"/>
            <consortium name="The Broad Institute Genome Sequencing Center for Infectious Disease"/>
            <person name="Wu L."/>
            <person name="Ma J."/>
        </authorList>
    </citation>
    <scope>NUCLEOTIDE SEQUENCE [LARGE SCALE GENOMIC DNA]</scope>
    <source>
        <strain evidence="9">NBRC 100033</strain>
    </source>
</reference>
<keyword evidence="9" id="KW-1185">Reference proteome</keyword>
<dbReference type="NCBIfam" id="TIGR00901">
    <property type="entry name" value="2A0125"/>
    <property type="match status" value="1"/>
</dbReference>
<evidence type="ECO:0000256" key="4">
    <source>
        <dbReference type="ARBA" id="ARBA00022989"/>
    </source>
</evidence>
<dbReference type="PANTHER" id="PTHR12778">
    <property type="entry name" value="SOLUTE CARRIER FAMILY 33 ACETYL-COA TRANSPORTER -RELATED"/>
    <property type="match status" value="1"/>
</dbReference>
<evidence type="ECO:0000313" key="8">
    <source>
        <dbReference type="EMBL" id="GLR62675.1"/>
    </source>
</evidence>
<dbReference type="InterPro" id="IPR011701">
    <property type="entry name" value="MFS"/>
</dbReference>
<evidence type="ECO:0000256" key="1">
    <source>
        <dbReference type="ARBA" id="ARBA00004141"/>
    </source>
</evidence>
<dbReference type="EMBL" id="BSOR01000001">
    <property type="protein sequence ID" value="GLR62675.1"/>
    <property type="molecule type" value="Genomic_DNA"/>
</dbReference>
<feature type="transmembrane region" description="Helical" evidence="6">
    <location>
        <begin position="99"/>
        <end position="117"/>
    </location>
</feature>
<dbReference type="InterPro" id="IPR036259">
    <property type="entry name" value="MFS_trans_sf"/>
</dbReference>
<feature type="domain" description="Major facilitator superfamily (MFS) profile" evidence="7">
    <location>
        <begin position="25"/>
        <end position="450"/>
    </location>
</feature>
<feature type="transmembrane region" description="Helical" evidence="6">
    <location>
        <begin position="307"/>
        <end position="325"/>
    </location>
</feature>
<feature type="transmembrane region" description="Helical" evidence="6">
    <location>
        <begin position="190"/>
        <end position="208"/>
    </location>
</feature>
<comment type="caution">
    <text evidence="8">The sequence shown here is derived from an EMBL/GenBank/DDBJ whole genome shotgun (WGS) entry which is preliminary data.</text>
</comment>
<dbReference type="Gene3D" id="1.20.1250.20">
    <property type="entry name" value="MFS general substrate transporter like domains"/>
    <property type="match status" value="2"/>
</dbReference>
<protein>
    <submittedName>
        <fullName evidence="8">MFS transporter</fullName>
    </submittedName>
</protein>
<dbReference type="Pfam" id="PF07690">
    <property type="entry name" value="MFS_1"/>
    <property type="match status" value="1"/>
</dbReference>